<evidence type="ECO:0000259" key="12">
    <source>
        <dbReference type="Pfam" id="PF05173"/>
    </source>
</evidence>
<feature type="binding site" evidence="9">
    <location>
        <begin position="86"/>
        <end position="88"/>
    </location>
    <ligand>
        <name>NAD(+)</name>
        <dbReference type="ChEBI" id="CHEBI:57540"/>
    </ligand>
</feature>
<comment type="caution">
    <text evidence="9">Was originally thought to be a dihydrodipicolinate reductase (DHDPR), catalyzing the conversion of dihydrodipicolinate to tetrahydrodipicolinate. However, it was shown in E.coli that the substrate of the enzymatic reaction is not dihydrodipicolinate (DHDP) but in fact (2S,4S)-4-hydroxy-2,3,4,5-tetrahydrodipicolinic acid (HTPA), the product released by the DapA-catalyzed reaction.</text>
</comment>
<accession>A0A844FIG1</accession>
<comment type="function">
    <text evidence="9">Catalyzes the conversion of 4-hydroxy-tetrahydrodipicolinate (HTPA) to tetrahydrodipicolinate.</text>
</comment>
<feature type="active site" description="Proton donor/acceptor" evidence="9">
    <location>
        <position position="143"/>
    </location>
</feature>
<dbReference type="InterPro" id="IPR022663">
    <property type="entry name" value="DapB_C"/>
</dbReference>
<dbReference type="SUPFAM" id="SSF51735">
    <property type="entry name" value="NAD(P)-binding Rossmann-fold domains"/>
    <property type="match status" value="1"/>
</dbReference>
<dbReference type="Pfam" id="PF01113">
    <property type="entry name" value="DapB_N"/>
    <property type="match status" value="1"/>
</dbReference>
<keyword evidence="2 9" id="KW-0963">Cytoplasm</keyword>
<comment type="caution">
    <text evidence="13">The sequence shown here is derived from an EMBL/GenBank/DDBJ whole genome shotgun (WGS) entry which is preliminary data.</text>
</comment>
<comment type="subcellular location">
    <subcellularLocation>
        <location evidence="9">Cytoplasm</location>
    </subcellularLocation>
</comment>
<evidence type="ECO:0000313" key="13">
    <source>
        <dbReference type="EMBL" id="MSS43804.1"/>
    </source>
</evidence>
<feature type="binding site" evidence="9">
    <location>
        <begin position="8"/>
        <end position="13"/>
    </location>
    <ligand>
        <name>NAD(+)</name>
        <dbReference type="ChEBI" id="CHEBI:57540"/>
    </ligand>
</feature>
<evidence type="ECO:0000256" key="2">
    <source>
        <dbReference type="ARBA" id="ARBA00022490"/>
    </source>
</evidence>
<dbReference type="CDD" id="cd02274">
    <property type="entry name" value="DHDPR_N"/>
    <property type="match status" value="1"/>
</dbReference>
<sequence>MIKVLINGYYGQMGQVISQEIKKDTEMELVAGVDKNKSNNCDDFNIYNNIFDCNEDIDIIIDFSHPSSLPNLLKYSMEKNIPLVIGTTGLSNEDIEKIENTSKKIPIFYSANMSLGINVLVSIVKDIAPVLEDSFDIEIIEKHHNKKIDAPSGTAYMIADEINKELNNSKEYVFGRNTKTNKREKKEIGIHAIRGGTIVGEHSVMFAGCDEVIEIKHSASSKKIFAQGAIKAAKFLYNQENGLYNMENLIKK</sequence>
<feature type="domain" description="Dihydrodipicolinate reductase C-terminal" evidence="12">
    <location>
        <begin position="116"/>
        <end position="249"/>
    </location>
</feature>
<comment type="catalytic activity">
    <reaction evidence="9">
        <text>(S)-2,3,4,5-tetrahydrodipicolinate + NAD(+) + H2O = (2S,4S)-4-hydroxy-2,3,4,5-tetrahydrodipicolinate + NADH + H(+)</text>
        <dbReference type="Rhea" id="RHEA:35323"/>
        <dbReference type="ChEBI" id="CHEBI:15377"/>
        <dbReference type="ChEBI" id="CHEBI:15378"/>
        <dbReference type="ChEBI" id="CHEBI:16845"/>
        <dbReference type="ChEBI" id="CHEBI:57540"/>
        <dbReference type="ChEBI" id="CHEBI:57945"/>
        <dbReference type="ChEBI" id="CHEBI:67139"/>
        <dbReference type="EC" id="1.17.1.8"/>
    </reaction>
</comment>
<feature type="domain" description="Dihydrodipicolinate reductase N-terminal" evidence="11">
    <location>
        <begin position="2"/>
        <end position="113"/>
    </location>
</feature>
<dbReference type="PANTHER" id="PTHR20836">
    <property type="entry name" value="DIHYDRODIPICOLINATE REDUCTASE"/>
    <property type="match status" value="1"/>
</dbReference>
<dbReference type="PANTHER" id="PTHR20836:SF7">
    <property type="entry name" value="4-HYDROXY-TETRAHYDRODIPICOLINATE REDUCTASE"/>
    <property type="match status" value="1"/>
</dbReference>
<dbReference type="GO" id="GO:0009089">
    <property type="term" value="P:lysine biosynthetic process via diaminopimelate"/>
    <property type="evidence" value="ECO:0007669"/>
    <property type="project" value="UniProtKB-UniRule"/>
</dbReference>
<comment type="catalytic activity">
    <reaction evidence="9">
        <text>(S)-2,3,4,5-tetrahydrodipicolinate + NADP(+) + H2O = (2S,4S)-4-hydroxy-2,3,4,5-tetrahydrodipicolinate + NADPH + H(+)</text>
        <dbReference type="Rhea" id="RHEA:35331"/>
        <dbReference type="ChEBI" id="CHEBI:15377"/>
        <dbReference type="ChEBI" id="CHEBI:15378"/>
        <dbReference type="ChEBI" id="CHEBI:16845"/>
        <dbReference type="ChEBI" id="CHEBI:57783"/>
        <dbReference type="ChEBI" id="CHEBI:58349"/>
        <dbReference type="ChEBI" id="CHEBI:67139"/>
        <dbReference type="EC" id="1.17.1.8"/>
    </reaction>
</comment>
<dbReference type="Proteomes" id="UP000462760">
    <property type="component" value="Unassembled WGS sequence"/>
</dbReference>
<proteinExistence type="inferred from homology"/>
<evidence type="ECO:0000256" key="6">
    <source>
        <dbReference type="ARBA" id="ARBA00023002"/>
    </source>
</evidence>
<feature type="binding site" evidence="9">
    <location>
        <position position="35"/>
    </location>
    <ligand>
        <name>NADP(+)</name>
        <dbReference type="ChEBI" id="CHEBI:58349"/>
    </ligand>
</feature>
<gene>
    <name evidence="9" type="primary">dapB</name>
    <name evidence="13" type="ORF">FYJ27_08695</name>
</gene>
<dbReference type="GO" id="GO:0016726">
    <property type="term" value="F:oxidoreductase activity, acting on CH or CH2 groups, NAD or NADP as acceptor"/>
    <property type="evidence" value="ECO:0007669"/>
    <property type="project" value="UniProtKB-UniRule"/>
</dbReference>
<comment type="pathway">
    <text evidence="9">Amino-acid biosynthesis; L-lysine biosynthesis via DAP pathway; (S)-tetrahydrodipicolinate from L-aspartate: step 4/4.</text>
</comment>
<keyword evidence="8 9" id="KW-0457">Lysine biosynthesis</keyword>
<dbReference type="GO" id="GO:0005829">
    <property type="term" value="C:cytosol"/>
    <property type="evidence" value="ECO:0007669"/>
    <property type="project" value="TreeGrafter"/>
</dbReference>
<dbReference type="GO" id="GO:0008839">
    <property type="term" value="F:4-hydroxy-tetrahydrodipicolinate reductase"/>
    <property type="evidence" value="ECO:0007669"/>
    <property type="project" value="UniProtKB-UniRule"/>
</dbReference>
<keyword evidence="6 9" id="KW-0560">Oxidoreductase</keyword>
<reference evidence="13 14" key="1">
    <citation type="submission" date="2019-08" db="EMBL/GenBank/DDBJ databases">
        <title>In-depth cultivation of the pig gut microbiome towards novel bacterial diversity and tailored functional studies.</title>
        <authorList>
            <person name="Wylensek D."/>
            <person name="Hitch T.C.A."/>
            <person name="Clavel T."/>
        </authorList>
    </citation>
    <scope>NUCLEOTIDE SEQUENCE [LARGE SCALE GENOMIC DNA]</scope>
    <source>
        <strain evidence="13 14">Med78-601-WT-4W-RMD-3</strain>
    </source>
</reference>
<dbReference type="HAMAP" id="MF_00102">
    <property type="entry name" value="DapB"/>
    <property type="match status" value="1"/>
</dbReference>
<dbReference type="GO" id="GO:0019877">
    <property type="term" value="P:diaminopimelate biosynthetic process"/>
    <property type="evidence" value="ECO:0007669"/>
    <property type="project" value="UniProtKB-UniRule"/>
</dbReference>
<feature type="active site" description="Proton donor" evidence="9">
    <location>
        <position position="147"/>
    </location>
</feature>
<evidence type="ECO:0000259" key="11">
    <source>
        <dbReference type="Pfam" id="PF01113"/>
    </source>
</evidence>
<dbReference type="RefSeq" id="WP_154484484.1">
    <property type="nucleotide sequence ID" value="NZ_VULR01000011.1"/>
</dbReference>
<evidence type="ECO:0000256" key="4">
    <source>
        <dbReference type="ARBA" id="ARBA00022857"/>
    </source>
</evidence>
<keyword evidence="7 9" id="KW-0520">NAD</keyword>
<feature type="binding site" evidence="9">
    <location>
        <position position="34"/>
    </location>
    <ligand>
        <name>NAD(+)</name>
        <dbReference type="ChEBI" id="CHEBI:57540"/>
    </ligand>
</feature>
<dbReference type="PROSITE" id="PS01298">
    <property type="entry name" value="DAPB"/>
    <property type="match status" value="1"/>
</dbReference>
<keyword evidence="4 9" id="KW-0521">NADP</keyword>
<dbReference type="SUPFAM" id="SSF55347">
    <property type="entry name" value="Glyceraldehyde-3-phosphate dehydrogenase-like, C-terminal domain"/>
    <property type="match status" value="1"/>
</dbReference>
<evidence type="ECO:0000256" key="1">
    <source>
        <dbReference type="ARBA" id="ARBA00006642"/>
    </source>
</evidence>
<comment type="subunit">
    <text evidence="9">Homotetramer.</text>
</comment>
<dbReference type="InterPro" id="IPR036291">
    <property type="entry name" value="NAD(P)-bd_dom_sf"/>
</dbReference>
<evidence type="ECO:0000256" key="9">
    <source>
        <dbReference type="HAMAP-Rule" id="MF_00102"/>
    </source>
</evidence>
<dbReference type="Pfam" id="PF05173">
    <property type="entry name" value="DapB_C"/>
    <property type="match status" value="1"/>
</dbReference>
<protein>
    <recommendedName>
        <fullName evidence="9 10">4-hydroxy-tetrahydrodipicolinate reductase</fullName>
        <shortName evidence="9">HTPA reductase</shortName>
        <ecNumber evidence="9 10">1.17.1.8</ecNumber>
    </recommendedName>
</protein>
<dbReference type="Gene3D" id="3.40.50.720">
    <property type="entry name" value="NAD(P)-binding Rossmann-like Domain"/>
    <property type="match status" value="1"/>
</dbReference>
<dbReference type="InterPro" id="IPR022664">
    <property type="entry name" value="DapB_N_CS"/>
</dbReference>
<dbReference type="GO" id="GO:0050661">
    <property type="term" value="F:NADP binding"/>
    <property type="evidence" value="ECO:0007669"/>
    <property type="project" value="UniProtKB-UniRule"/>
</dbReference>
<dbReference type="PIRSF" id="PIRSF000161">
    <property type="entry name" value="DHPR"/>
    <property type="match status" value="1"/>
</dbReference>
<name>A0A844FIG1_9FIRM</name>
<organism evidence="13 14">
    <name type="scientific">Anaerosalibacter bizertensis</name>
    <dbReference type="NCBI Taxonomy" id="932217"/>
    <lineage>
        <taxon>Bacteria</taxon>
        <taxon>Bacillati</taxon>
        <taxon>Bacillota</taxon>
        <taxon>Tissierellia</taxon>
        <taxon>Tissierellales</taxon>
        <taxon>Sporanaerobacteraceae</taxon>
        <taxon>Anaerosalibacter</taxon>
    </lineage>
</organism>
<comment type="similarity">
    <text evidence="1 9">Belongs to the DapB family.</text>
</comment>
<feature type="binding site" evidence="9">
    <location>
        <position position="144"/>
    </location>
    <ligand>
        <name>(S)-2,3,4,5-tetrahydrodipicolinate</name>
        <dbReference type="ChEBI" id="CHEBI:16845"/>
    </ligand>
</feature>
<evidence type="ECO:0000256" key="5">
    <source>
        <dbReference type="ARBA" id="ARBA00022915"/>
    </source>
</evidence>
<dbReference type="GO" id="GO:0051287">
    <property type="term" value="F:NAD binding"/>
    <property type="evidence" value="ECO:0007669"/>
    <property type="project" value="UniProtKB-UniRule"/>
</dbReference>
<dbReference type="EMBL" id="VULR01000011">
    <property type="protein sequence ID" value="MSS43804.1"/>
    <property type="molecule type" value="Genomic_DNA"/>
</dbReference>
<evidence type="ECO:0000256" key="7">
    <source>
        <dbReference type="ARBA" id="ARBA00023027"/>
    </source>
</evidence>
<dbReference type="EC" id="1.17.1.8" evidence="9 10"/>
<dbReference type="AlphaFoldDB" id="A0A844FIG1"/>
<dbReference type="OrthoDB" id="9790352at2"/>
<evidence type="ECO:0000256" key="3">
    <source>
        <dbReference type="ARBA" id="ARBA00022605"/>
    </source>
</evidence>
<dbReference type="NCBIfam" id="TIGR00036">
    <property type="entry name" value="dapB"/>
    <property type="match status" value="1"/>
</dbReference>
<dbReference type="InterPro" id="IPR023940">
    <property type="entry name" value="DHDPR_bac"/>
</dbReference>
<feature type="binding site" evidence="9">
    <location>
        <begin position="110"/>
        <end position="113"/>
    </location>
    <ligand>
        <name>NAD(+)</name>
        <dbReference type="ChEBI" id="CHEBI:57540"/>
    </ligand>
</feature>
<dbReference type="Gene3D" id="3.30.360.10">
    <property type="entry name" value="Dihydrodipicolinate Reductase, domain 2"/>
    <property type="match status" value="1"/>
</dbReference>
<evidence type="ECO:0000313" key="14">
    <source>
        <dbReference type="Proteomes" id="UP000462760"/>
    </source>
</evidence>
<feature type="binding site" evidence="9">
    <location>
        <begin position="153"/>
        <end position="154"/>
    </location>
    <ligand>
        <name>(S)-2,3,4,5-tetrahydrodipicolinate</name>
        <dbReference type="ChEBI" id="CHEBI:16845"/>
    </ligand>
</feature>
<dbReference type="FunFam" id="3.30.360.10:FF:000004">
    <property type="entry name" value="4-hydroxy-tetrahydrodipicolinate reductase"/>
    <property type="match status" value="1"/>
</dbReference>
<evidence type="ECO:0000256" key="8">
    <source>
        <dbReference type="ARBA" id="ARBA00023154"/>
    </source>
</evidence>
<keyword evidence="3 9" id="KW-0028">Amino-acid biosynthesis</keyword>
<dbReference type="UniPathway" id="UPA00034">
    <property type="reaction ID" value="UER00018"/>
</dbReference>
<evidence type="ECO:0000256" key="10">
    <source>
        <dbReference type="NCBIfam" id="TIGR00036"/>
    </source>
</evidence>
<keyword evidence="5 9" id="KW-0220">Diaminopimelate biosynthesis</keyword>
<dbReference type="InterPro" id="IPR000846">
    <property type="entry name" value="DapB_N"/>
</dbReference>